<feature type="transmembrane region" description="Helical" evidence="1">
    <location>
        <begin position="774"/>
        <end position="793"/>
    </location>
</feature>
<keyword evidence="1" id="KW-0812">Transmembrane</keyword>
<feature type="transmembrane region" description="Helical" evidence="1">
    <location>
        <begin position="475"/>
        <end position="493"/>
    </location>
</feature>
<accession>A0A933IDH5</accession>
<evidence type="ECO:0000313" key="3">
    <source>
        <dbReference type="Proteomes" id="UP000736328"/>
    </source>
</evidence>
<feature type="transmembrane region" description="Helical" evidence="1">
    <location>
        <begin position="355"/>
        <end position="379"/>
    </location>
</feature>
<dbReference type="PANTHER" id="PTHR38454:SF1">
    <property type="entry name" value="INTEGRAL MEMBRANE PROTEIN"/>
    <property type="match status" value="1"/>
</dbReference>
<name>A0A933IDH5_UNCT6</name>
<feature type="transmembrane region" description="Helical" evidence="1">
    <location>
        <begin position="391"/>
        <end position="411"/>
    </location>
</feature>
<comment type="caution">
    <text evidence="2">The sequence shown here is derived from an EMBL/GenBank/DDBJ whole genome shotgun (WGS) entry which is preliminary data.</text>
</comment>
<dbReference type="AlphaFoldDB" id="A0A933IDH5"/>
<dbReference type="Proteomes" id="UP000736328">
    <property type="component" value="Unassembled WGS sequence"/>
</dbReference>
<feature type="transmembrane region" description="Helical" evidence="1">
    <location>
        <begin position="143"/>
        <end position="165"/>
    </location>
</feature>
<gene>
    <name evidence="2" type="ORF">HY768_09115</name>
</gene>
<feature type="transmembrane region" description="Helical" evidence="1">
    <location>
        <begin position="243"/>
        <end position="263"/>
    </location>
</feature>
<dbReference type="Pfam" id="PF09586">
    <property type="entry name" value="YfhO"/>
    <property type="match status" value="1"/>
</dbReference>
<keyword evidence="1" id="KW-1133">Transmembrane helix</keyword>
<feature type="transmembrane region" description="Helical" evidence="1">
    <location>
        <begin position="118"/>
        <end position="136"/>
    </location>
</feature>
<dbReference type="InterPro" id="IPR018580">
    <property type="entry name" value="Uncharacterised_YfhO"/>
</dbReference>
<sequence length="809" mass="90489">MKKNRNPKPNPVQQIPELPGRDYLNNPWLASGFLFALALVMFNRALLSKFMIFGTDFVTGAYMSRAFAADVITRLHQIPMWYSNVYGGVPYVDAVAGDLFYPTSLLLRLFMPAHQFTAWNYFLHIALAGIGAYLFLRNLKFGGTASLLAGITYMFTGSTASLMYAGHDAKIMVGALLPWLLLFIDKAVAGKKLLWTLCAGLAIGLALLTPHVQMSYYLLLAGFFFALARMYQNFKADKSRLNVIKTLGLGLAMLAVGFSLYAVQALPLQSYLKFSPRGQDKGYQFATSYSMPPEEIVNIVWPEFSGLIDKDSGERPTHWYWGRRDLKLHTEYIGVIPVLLALVGLIYSKRKKLKLFFIFFGAFALIVAFGGFTPLYYLVYYLIPGMSKFRSPAMIFSLFSFAAAVLAAAGVQALMDGHFNKKLFNGLLIGLGAALALGFVFTGAKDGMTSMLSGFAAQGWGAQALWNSYPEMARGFWIAFVILLLGALLVWLLAKRRMPLIWWAAIAGLLIFAELWRVDAKFMKVVSPDDYFSKDEVVQKLERDKSLYRVMPLQVHQQGNYLTLFGFQTVGGEHPNPLRRYNEFVGVSAQRLLPDFHNVLDFNGLNFMSILGAKYLLMRQPLNHPDFALYDSCYGGQVRIYQYKKALPRAWLAGNYEVIAEETKILERIKQAGFDPARTVILEESPEGVVPANQAQGSVVIDEYQPNQIKISVEALATAIMVFSENHYPAWQAYLDGQPAKIYRADYTFRAVVVPAGRHKIEFKYYSKTFNTGLTVSLISALLVILGIIGLGIREMAVAKRSKTEKTVS</sequence>
<organism evidence="2 3">
    <name type="scientific">candidate division TA06 bacterium</name>
    <dbReference type="NCBI Taxonomy" id="2250710"/>
    <lineage>
        <taxon>Bacteria</taxon>
        <taxon>Bacteria division TA06</taxon>
    </lineage>
</organism>
<protein>
    <submittedName>
        <fullName evidence="2">YfhO family protein</fullName>
    </submittedName>
</protein>
<feature type="transmembrane region" description="Helical" evidence="1">
    <location>
        <begin position="423"/>
        <end position="444"/>
    </location>
</feature>
<proteinExistence type="predicted"/>
<evidence type="ECO:0000313" key="2">
    <source>
        <dbReference type="EMBL" id="MBI4727359.1"/>
    </source>
</evidence>
<reference evidence="2" key="1">
    <citation type="submission" date="2020-07" db="EMBL/GenBank/DDBJ databases">
        <title>Huge and variable diversity of episymbiotic CPR bacteria and DPANN archaea in groundwater ecosystems.</title>
        <authorList>
            <person name="He C.Y."/>
            <person name="Keren R."/>
            <person name="Whittaker M."/>
            <person name="Farag I.F."/>
            <person name="Doudna J."/>
            <person name="Cate J.H.D."/>
            <person name="Banfield J.F."/>
        </authorList>
    </citation>
    <scope>NUCLEOTIDE SEQUENCE</scope>
    <source>
        <strain evidence="2">NC_groundwater_1520_Pr4_B-0.1um_53_5</strain>
    </source>
</reference>
<evidence type="ECO:0000256" key="1">
    <source>
        <dbReference type="SAM" id="Phobius"/>
    </source>
</evidence>
<feature type="transmembrane region" description="Helical" evidence="1">
    <location>
        <begin position="28"/>
        <end position="47"/>
    </location>
</feature>
<keyword evidence="1" id="KW-0472">Membrane</keyword>
<feature type="transmembrane region" description="Helical" evidence="1">
    <location>
        <begin position="214"/>
        <end position="231"/>
    </location>
</feature>
<dbReference type="EMBL" id="JACQXR010000118">
    <property type="protein sequence ID" value="MBI4727359.1"/>
    <property type="molecule type" value="Genomic_DNA"/>
</dbReference>
<feature type="transmembrane region" description="Helical" evidence="1">
    <location>
        <begin position="332"/>
        <end position="348"/>
    </location>
</feature>
<feature type="transmembrane region" description="Helical" evidence="1">
    <location>
        <begin position="500"/>
        <end position="518"/>
    </location>
</feature>
<dbReference type="PANTHER" id="PTHR38454">
    <property type="entry name" value="INTEGRAL MEMBRANE PROTEIN-RELATED"/>
    <property type="match status" value="1"/>
</dbReference>